<accession>A0AA36IIX9</accession>
<organism evidence="2 3">
    <name type="scientific">Effrenium voratum</name>
    <dbReference type="NCBI Taxonomy" id="2562239"/>
    <lineage>
        <taxon>Eukaryota</taxon>
        <taxon>Sar</taxon>
        <taxon>Alveolata</taxon>
        <taxon>Dinophyceae</taxon>
        <taxon>Suessiales</taxon>
        <taxon>Symbiodiniaceae</taxon>
        <taxon>Effrenium</taxon>
    </lineage>
</organism>
<evidence type="ECO:0000313" key="3">
    <source>
        <dbReference type="Proteomes" id="UP001178507"/>
    </source>
</evidence>
<feature type="region of interest" description="Disordered" evidence="1">
    <location>
        <begin position="1"/>
        <end position="34"/>
    </location>
</feature>
<dbReference type="Proteomes" id="UP001178507">
    <property type="component" value="Unassembled WGS sequence"/>
</dbReference>
<dbReference type="AlphaFoldDB" id="A0AA36IIX9"/>
<protein>
    <submittedName>
        <fullName evidence="2">Uncharacterized protein</fullName>
    </submittedName>
</protein>
<sequence>MDGHPTRLDGLPGLAQEPLVRPRAREHQTLTSSHEAAQARAELQGGSLGDVLKSQLVELGNFVGSLQLRANRGEDSEWLSAPAAALPPSPTLQQRLGHTEEPEVQALETSFSPCSAGSSELEVLRVQMSALAQSLAGLGACVVNWSGFLDAQRRGELRRKVLSYVEPCGQLSPELQELCRDLRSMEFALEPGLARAEDGSGGGGAAAHSGGAAGDAGSVGA</sequence>
<feature type="region of interest" description="Disordered" evidence="1">
    <location>
        <begin position="194"/>
        <end position="221"/>
    </location>
</feature>
<reference evidence="2" key="1">
    <citation type="submission" date="2023-08" db="EMBL/GenBank/DDBJ databases">
        <authorList>
            <person name="Chen Y."/>
            <person name="Shah S."/>
            <person name="Dougan E. K."/>
            <person name="Thang M."/>
            <person name="Chan C."/>
        </authorList>
    </citation>
    <scope>NUCLEOTIDE SEQUENCE</scope>
</reference>
<feature type="compositionally biased region" description="Gly residues" evidence="1">
    <location>
        <begin position="199"/>
        <end position="221"/>
    </location>
</feature>
<gene>
    <name evidence="2" type="ORF">EVOR1521_LOCUS14466</name>
</gene>
<name>A0AA36IIX9_9DINO</name>
<proteinExistence type="predicted"/>
<keyword evidence="3" id="KW-1185">Reference proteome</keyword>
<comment type="caution">
    <text evidence="2">The sequence shown here is derived from an EMBL/GenBank/DDBJ whole genome shotgun (WGS) entry which is preliminary data.</text>
</comment>
<dbReference type="EMBL" id="CAUJNA010001725">
    <property type="protein sequence ID" value="CAJ1388646.1"/>
    <property type="molecule type" value="Genomic_DNA"/>
</dbReference>
<evidence type="ECO:0000256" key="1">
    <source>
        <dbReference type="SAM" id="MobiDB-lite"/>
    </source>
</evidence>
<evidence type="ECO:0000313" key="2">
    <source>
        <dbReference type="EMBL" id="CAJ1388646.1"/>
    </source>
</evidence>